<organism evidence="2 3">
    <name type="scientific">Piromyces finnis</name>
    <dbReference type="NCBI Taxonomy" id="1754191"/>
    <lineage>
        <taxon>Eukaryota</taxon>
        <taxon>Fungi</taxon>
        <taxon>Fungi incertae sedis</taxon>
        <taxon>Chytridiomycota</taxon>
        <taxon>Chytridiomycota incertae sedis</taxon>
        <taxon>Neocallimastigomycetes</taxon>
        <taxon>Neocallimastigales</taxon>
        <taxon>Neocallimastigaceae</taxon>
        <taxon>Piromyces</taxon>
    </lineage>
</organism>
<evidence type="ECO:0000313" key="2">
    <source>
        <dbReference type="EMBL" id="ORX43913.1"/>
    </source>
</evidence>
<dbReference type="EMBL" id="MCFH01000049">
    <property type="protein sequence ID" value="ORX43913.1"/>
    <property type="molecule type" value="Genomic_DNA"/>
</dbReference>
<feature type="transmembrane region" description="Helical" evidence="1">
    <location>
        <begin position="15"/>
        <end position="48"/>
    </location>
</feature>
<comment type="caution">
    <text evidence="2">The sequence shown here is derived from an EMBL/GenBank/DDBJ whole genome shotgun (WGS) entry which is preliminary data.</text>
</comment>
<keyword evidence="1" id="KW-1133">Transmembrane helix</keyword>
<feature type="transmembrane region" description="Helical" evidence="1">
    <location>
        <begin position="68"/>
        <end position="86"/>
    </location>
</feature>
<reference evidence="2 3" key="1">
    <citation type="submission" date="2016-08" db="EMBL/GenBank/DDBJ databases">
        <title>Genomes of anaerobic fungi encode conserved fungal cellulosomes for biomass hydrolysis.</title>
        <authorList>
            <consortium name="DOE Joint Genome Institute"/>
            <person name="Haitjema C.H."/>
            <person name="Gilmore S.P."/>
            <person name="Henske J.K."/>
            <person name="Solomon K.V."/>
            <person name="De Groot R."/>
            <person name="Kuo A."/>
            <person name="Mondo S.J."/>
            <person name="Salamov A.A."/>
            <person name="Labutti K."/>
            <person name="Zhao Z."/>
            <person name="Chiniquy J."/>
            <person name="Barry K."/>
            <person name="Brewer H.M."/>
            <person name="Purvine S.O."/>
            <person name="Wright A.T."/>
            <person name="Boxma B."/>
            <person name="Van Alen T."/>
            <person name="Hackstein J.H."/>
            <person name="Baker S.E."/>
            <person name="Grigoriev I.V."/>
            <person name="O'Malley M.A."/>
        </authorList>
    </citation>
    <scope>NUCLEOTIDE SEQUENCE [LARGE SCALE GENOMIC DNA]</scope>
    <source>
        <strain evidence="3">finn</strain>
    </source>
</reference>
<evidence type="ECO:0000256" key="1">
    <source>
        <dbReference type="SAM" id="Phobius"/>
    </source>
</evidence>
<name>A0A1Y1UZ60_9FUNG</name>
<gene>
    <name evidence="2" type="ORF">BCR36DRAFT_373566</name>
</gene>
<dbReference type="Proteomes" id="UP000193719">
    <property type="component" value="Unassembled WGS sequence"/>
</dbReference>
<reference evidence="2 3" key="2">
    <citation type="submission" date="2016-08" db="EMBL/GenBank/DDBJ databases">
        <title>Pervasive Adenine N6-methylation of Active Genes in Fungi.</title>
        <authorList>
            <consortium name="DOE Joint Genome Institute"/>
            <person name="Mondo S.J."/>
            <person name="Dannebaum R.O."/>
            <person name="Kuo R.C."/>
            <person name="Labutti K."/>
            <person name="Haridas S."/>
            <person name="Kuo A."/>
            <person name="Salamov A."/>
            <person name="Ahrendt S.R."/>
            <person name="Lipzen A."/>
            <person name="Sullivan W."/>
            <person name="Andreopoulos W.B."/>
            <person name="Clum A."/>
            <person name="Lindquist E."/>
            <person name="Daum C."/>
            <person name="Ramamoorthy G.K."/>
            <person name="Gryganskyi A."/>
            <person name="Culley D."/>
            <person name="Magnuson J.K."/>
            <person name="James T.Y."/>
            <person name="O'Malley M.A."/>
            <person name="Stajich J.E."/>
            <person name="Spatafora J.W."/>
            <person name="Visel A."/>
            <person name="Grigoriev I.V."/>
        </authorList>
    </citation>
    <scope>NUCLEOTIDE SEQUENCE [LARGE SCALE GENOMIC DNA]</scope>
    <source>
        <strain evidence="3">finn</strain>
    </source>
</reference>
<feature type="transmembrane region" description="Helical" evidence="1">
    <location>
        <begin position="106"/>
        <end position="127"/>
    </location>
</feature>
<protein>
    <submittedName>
        <fullName evidence="2">Uncharacterized protein</fullName>
    </submittedName>
</protein>
<evidence type="ECO:0000313" key="3">
    <source>
        <dbReference type="Proteomes" id="UP000193719"/>
    </source>
</evidence>
<accession>A0A1Y1UZ60</accession>
<keyword evidence="1" id="KW-0812">Transmembrane</keyword>
<dbReference type="AlphaFoldDB" id="A0A1Y1UZ60"/>
<keyword evidence="1" id="KW-0472">Membrane</keyword>
<keyword evidence="3" id="KW-1185">Reference proteome</keyword>
<proteinExistence type="predicted"/>
<sequence length="145" mass="16880">MAEVKTSNKGLFCLVTIFFSLILFSLCGFGGILVVIPLFIDIGINSFFIHIIKKGNNIDDFKRNKMSLTLIVVFEILSIIVLAYLFSHLMEYLHKYYLMHYNLTKLFIFNGIISFLIIIAHIIYFISTWNYINKRIRTLKGEDLV</sequence>